<dbReference type="WBParaSite" id="ALUE_0002034501-mRNA-1">
    <property type="protein sequence ID" value="ALUE_0002034501-mRNA-1"/>
    <property type="gene ID" value="ALUE_0002034501"/>
</dbReference>
<sequence>MSMNSKLGERLLTEFVMSDAARHFIVQRELRRANRRKRKMSMNSKLGERLLTEFVMSDAARHFIVQRELRRANSGKALCIPIFLWAGAFGVSFLFLNLATPLVGPIAAFSLSSAIAFTSFYTLYNRFTVFLESKLDIDTCKKSDLYLEGAEDFLKSTMKLNRFLRSTMGADGEKTIAENGDRVGDKWPYSKRLNAIEQLCPLECISLDTSEVISCSFEVIIDEFIISDEFYQFYDMNLNWMTGILEVPRRVSDTATQWLTTKWGRRFRIGLLGTTIVAYPIATLISNGPLLKYTFPLRRVSDTATQWLTTKWGRRFRIESMDTIAKGSLGVRFGLYVSLPFYARFGDLKDALDYCRHYLQPLNFIGEPVCVLWDSNAGKEIAESFVLSDKALKFLVLRDLYAHDGYSAYATKAGSWATFTTFSSFFTYWMHGRPLFGNSAISFVGLYAFFLTMAYFGAKQWYNLYR</sequence>
<feature type="transmembrane region" description="Helical" evidence="1">
    <location>
        <begin position="269"/>
        <end position="291"/>
    </location>
</feature>
<feature type="transmembrane region" description="Helical" evidence="1">
    <location>
        <begin position="102"/>
        <end position="124"/>
    </location>
</feature>
<feature type="transmembrane region" description="Helical" evidence="1">
    <location>
        <begin position="77"/>
        <end position="96"/>
    </location>
</feature>
<proteinExistence type="predicted"/>
<evidence type="ECO:0000313" key="2">
    <source>
        <dbReference type="Proteomes" id="UP000036681"/>
    </source>
</evidence>
<keyword evidence="1" id="KW-0472">Membrane</keyword>
<dbReference type="Proteomes" id="UP000036681">
    <property type="component" value="Unplaced"/>
</dbReference>
<keyword evidence="1" id="KW-1133">Transmembrane helix</keyword>
<dbReference type="AlphaFoldDB" id="A0A0M3INL7"/>
<keyword evidence="2" id="KW-1185">Reference proteome</keyword>
<evidence type="ECO:0000256" key="1">
    <source>
        <dbReference type="SAM" id="Phobius"/>
    </source>
</evidence>
<feature type="transmembrane region" description="Helical" evidence="1">
    <location>
        <begin position="435"/>
        <end position="458"/>
    </location>
</feature>
<dbReference type="GO" id="GO:0016020">
    <property type="term" value="C:membrane"/>
    <property type="evidence" value="ECO:0007669"/>
    <property type="project" value="TreeGrafter"/>
</dbReference>
<organism evidence="2 3">
    <name type="scientific">Ascaris lumbricoides</name>
    <name type="common">Giant roundworm</name>
    <dbReference type="NCBI Taxonomy" id="6252"/>
    <lineage>
        <taxon>Eukaryota</taxon>
        <taxon>Metazoa</taxon>
        <taxon>Ecdysozoa</taxon>
        <taxon>Nematoda</taxon>
        <taxon>Chromadorea</taxon>
        <taxon>Rhabditida</taxon>
        <taxon>Spirurina</taxon>
        <taxon>Ascaridomorpha</taxon>
        <taxon>Ascaridoidea</taxon>
        <taxon>Ascarididae</taxon>
        <taxon>Ascaris</taxon>
    </lineage>
</organism>
<dbReference type="PANTHER" id="PTHR21824">
    <property type="entry name" value="TRANSMEMBRANE PROTEIN 177"/>
    <property type="match status" value="1"/>
</dbReference>
<dbReference type="InterPro" id="IPR026620">
    <property type="entry name" value="TMEM177"/>
</dbReference>
<protein>
    <submittedName>
        <fullName evidence="3">Transmembrane protein</fullName>
    </submittedName>
</protein>
<keyword evidence="1" id="KW-0812">Transmembrane</keyword>
<evidence type="ECO:0000313" key="3">
    <source>
        <dbReference type="WBParaSite" id="ALUE_0002034501-mRNA-1"/>
    </source>
</evidence>
<accession>A0A0M3INL7</accession>
<dbReference type="PANTHER" id="PTHR21824:SF4">
    <property type="entry name" value="TRANSMEMBRANE PROTEIN 177"/>
    <property type="match status" value="1"/>
</dbReference>
<reference evidence="3" key="1">
    <citation type="submission" date="2017-02" db="UniProtKB">
        <authorList>
            <consortium name="WormBaseParasite"/>
        </authorList>
    </citation>
    <scope>IDENTIFICATION</scope>
</reference>
<name>A0A0M3INL7_ASCLU</name>